<dbReference type="InterPro" id="IPR003694">
    <property type="entry name" value="NAD_synthase"/>
</dbReference>
<dbReference type="CDD" id="cd07570">
    <property type="entry name" value="GAT_Gln-NAD-synth"/>
    <property type="match status" value="1"/>
</dbReference>
<dbReference type="PANTHER" id="PTHR23090:SF9">
    <property type="entry name" value="GLUTAMINE-DEPENDENT NAD(+) SYNTHETASE"/>
    <property type="match status" value="1"/>
</dbReference>
<dbReference type="PANTHER" id="PTHR23090">
    <property type="entry name" value="NH 3 /GLUTAMINE-DEPENDENT NAD + SYNTHETASE"/>
    <property type="match status" value="1"/>
</dbReference>
<evidence type="ECO:0000256" key="5">
    <source>
        <dbReference type="ARBA" id="ARBA00022598"/>
    </source>
</evidence>
<keyword evidence="12" id="KW-1185">Reference proteome</keyword>
<dbReference type="InterPro" id="IPR036526">
    <property type="entry name" value="C-N_Hydrolase_sf"/>
</dbReference>
<evidence type="ECO:0000256" key="8">
    <source>
        <dbReference type="ARBA" id="ARBA00023027"/>
    </source>
</evidence>
<dbReference type="InterPro" id="IPR003010">
    <property type="entry name" value="C-N_Hydrolase"/>
</dbReference>
<keyword evidence="8" id="KW-0520">NAD</keyword>
<evidence type="ECO:0000313" key="11">
    <source>
        <dbReference type="EMBL" id="GAA53282.1"/>
    </source>
</evidence>
<dbReference type="FunFam" id="3.40.50.620:FF:000036">
    <property type="entry name" value="Glutamine-dependent NAD(+) synthetase"/>
    <property type="match status" value="1"/>
</dbReference>
<dbReference type="HAMAP" id="MF_02090">
    <property type="entry name" value="NadE_glutamine_dep"/>
    <property type="match status" value="1"/>
</dbReference>
<reference key="2">
    <citation type="submission" date="2011-10" db="EMBL/GenBank/DDBJ databases">
        <title>The genome and transcriptome sequence of Clonorchis sinensis provide insights into the carcinogenic liver fluke.</title>
        <authorList>
            <person name="Wang X."/>
            <person name="Huang Y."/>
            <person name="Chen W."/>
            <person name="Liu H."/>
            <person name="Guo L."/>
            <person name="Chen Y."/>
            <person name="Luo F."/>
            <person name="Zhou W."/>
            <person name="Sun J."/>
            <person name="Mao Q."/>
            <person name="Liang P."/>
            <person name="Zhou C."/>
            <person name="Tian Y."/>
            <person name="Men J."/>
            <person name="Lv X."/>
            <person name="Huang L."/>
            <person name="Zhou J."/>
            <person name="Hu Y."/>
            <person name="Li R."/>
            <person name="Zhang F."/>
            <person name="Lei H."/>
            <person name="Li X."/>
            <person name="Hu X."/>
            <person name="Liang C."/>
            <person name="Xu J."/>
            <person name="Wu Z."/>
            <person name="Yu X."/>
        </authorList>
    </citation>
    <scope>NUCLEOTIDE SEQUENCE</scope>
    <source>
        <strain>Henan</strain>
    </source>
</reference>
<evidence type="ECO:0000256" key="9">
    <source>
        <dbReference type="ARBA" id="ARBA00030681"/>
    </source>
</evidence>
<dbReference type="GO" id="GO:0005524">
    <property type="term" value="F:ATP binding"/>
    <property type="evidence" value="ECO:0007669"/>
    <property type="project" value="UniProtKB-KW"/>
</dbReference>
<dbReference type="EMBL" id="DF143460">
    <property type="protein sequence ID" value="GAA53282.1"/>
    <property type="molecule type" value="Genomic_DNA"/>
</dbReference>
<dbReference type="GO" id="GO:0004359">
    <property type="term" value="F:glutaminase activity"/>
    <property type="evidence" value="ECO:0007669"/>
    <property type="project" value="InterPro"/>
</dbReference>
<dbReference type="Gene3D" id="3.40.50.620">
    <property type="entry name" value="HUPs"/>
    <property type="match status" value="1"/>
</dbReference>
<gene>
    <name evidence="11" type="ORF">CLF_109935</name>
</gene>
<keyword evidence="5" id="KW-0436">Ligase</keyword>
<evidence type="ECO:0000256" key="1">
    <source>
        <dbReference type="ARBA" id="ARBA00005188"/>
    </source>
</evidence>
<dbReference type="GO" id="GO:0003952">
    <property type="term" value="F:NAD+ synthase (glutamine-hydrolyzing) activity"/>
    <property type="evidence" value="ECO:0007669"/>
    <property type="project" value="UniProtKB-EC"/>
</dbReference>
<dbReference type="EC" id="6.3.5.1" evidence="3"/>
<organism evidence="11 12">
    <name type="scientific">Clonorchis sinensis</name>
    <name type="common">Chinese liver fluke</name>
    <dbReference type="NCBI Taxonomy" id="79923"/>
    <lineage>
        <taxon>Eukaryota</taxon>
        <taxon>Metazoa</taxon>
        <taxon>Spiralia</taxon>
        <taxon>Lophotrochozoa</taxon>
        <taxon>Platyhelminthes</taxon>
        <taxon>Trematoda</taxon>
        <taxon>Digenea</taxon>
        <taxon>Opisthorchiida</taxon>
        <taxon>Opisthorchiata</taxon>
        <taxon>Opisthorchiidae</taxon>
        <taxon>Clonorchis</taxon>
    </lineage>
</organism>
<dbReference type="InterPro" id="IPR014445">
    <property type="entry name" value="Gln-dep_NAD_synthase"/>
</dbReference>
<protein>
    <recommendedName>
        <fullName evidence="4">Glutamine-dependent NAD(+) synthetase</fullName>
        <ecNumber evidence="3">6.3.5.1</ecNumber>
    </recommendedName>
    <alternativeName>
        <fullName evidence="9">NAD(+) synthase [glutamine-hydrolyzing]</fullName>
    </alternativeName>
</protein>
<evidence type="ECO:0000259" key="10">
    <source>
        <dbReference type="PROSITE" id="PS50263"/>
    </source>
</evidence>
<keyword evidence="7" id="KW-0067">ATP-binding</keyword>
<dbReference type="CDD" id="cd00553">
    <property type="entry name" value="NAD_synthase"/>
    <property type="match status" value="1"/>
</dbReference>
<name>G7YJZ9_CLOSI</name>
<evidence type="ECO:0000313" key="12">
    <source>
        <dbReference type="Proteomes" id="UP000008909"/>
    </source>
</evidence>
<dbReference type="Proteomes" id="UP000008909">
    <property type="component" value="Unassembled WGS sequence"/>
</dbReference>
<evidence type="ECO:0000256" key="6">
    <source>
        <dbReference type="ARBA" id="ARBA00022741"/>
    </source>
</evidence>
<accession>G7YJZ9</accession>
<evidence type="ECO:0000256" key="7">
    <source>
        <dbReference type="ARBA" id="ARBA00022840"/>
    </source>
</evidence>
<dbReference type="InterPro" id="IPR014729">
    <property type="entry name" value="Rossmann-like_a/b/a_fold"/>
</dbReference>
<dbReference type="PROSITE" id="PS50263">
    <property type="entry name" value="CN_HYDROLASE"/>
    <property type="match status" value="1"/>
</dbReference>
<dbReference type="UniPathway" id="UPA00253">
    <property type="reaction ID" value="UER00334"/>
</dbReference>
<evidence type="ECO:0000256" key="4">
    <source>
        <dbReference type="ARBA" id="ARBA00017309"/>
    </source>
</evidence>
<dbReference type="Gene3D" id="3.60.110.10">
    <property type="entry name" value="Carbon-nitrogen hydrolase"/>
    <property type="match status" value="1"/>
</dbReference>
<comment type="pathway">
    <text evidence="1">Cofactor biosynthesis; NAD(+) biosynthesis; NAD(+) from deamido-NAD(+) (L-Gln route): step 1/1.</text>
</comment>
<sequence length="1216" mass="136302">MPVNRKQIRRANYAAIQTLYQRKDAASSVLDGSWQDLYKGNCGLPPDAEQYWKQVLSAPKHVDSRPSRVVLPFDWSLMEPITGEEVGRVRKTRTPRLAIEKLVDPEVKRNYQNQLVECLPDGTVSDINGHWEKISKALLKVGTSVCGTTQPTSFKHWISDRTVSLLETRRQIPPGRHHNSTRRIIRRQVKLSVRADREAWWTRKAQEMEDAKNAGNVRRLFHLIRSTGPRKPLVSETIRDQNGSLICNKAERLDRWAQYFEQQFSWPPATSNQETWPSTESWTVKDSSTSGMSTNFTVSLCVLNQWALDFAGNTERILRSIALSKEAGARYRLGPELELCGYGCEDHFHELDTFEHSWECLAKILDETKRNHRMSDIICDIGMPVILSGVAYNCRVVILNGRILLIRPKLVLADGGLHRETRWFTAWPHPLRVIEFSLPSVVRKVARDAQATTTFGDALLHFVSESTDGNILIGLEICEELWIGSPPHLKMYASGVDVVLNASASHHELRKLDQRINLVQMASRSSGGGLYAYTNLRGCDSERICYDGGAMAAVSGKLVLLGKQFGLDEVEVNTVTVDLNAIRSRRIGNTSFGRNSAALAALDTCYHSKTGYPVIKVDFSACHKVHWAKQNISDKTIESAIVEPLLLTPEEEIARGPALWLWDILRRSKSAGFFLCLSGGLDSASVACLVLSLCNEVYKAIRDGNVDVLRSCCRIIRESEANVLTLTPRDICSRLFYTCYMPSENSSTETAERASRLADAIGSHHLTGNISDVVSSLLSSSMQCLQMTHPPRYETQNGCRTESLALQNVQARSRLVLAYLVSQLLPSLRNLTGGLLVLSSANLDESLRGYATKYDCSSADLNPIGGISKADLRRFVHYCKQSLSECLDPEHCVIFQQVVQDIISARPTAELMPLSEDGGIQQMDEEEMGLTYDMLSLFGRLRKIDKCGPYSMLRCLLDGAWCTIKKDVPSDCFTQEGRVGLGLARFLADKVKLFFHAYGLNRHKATVLPPAYHAEAYGADDNRFDLRPHLYPVDWTHQFSCIERLVSEWEAQLASQGASSNHCKDPVTDAACPMHPEPVKNTCESDKLFCKMNKLMDVHAASALFDVPIRPMNEALNIIRRTSWLYGSVIVNVISVNTDVVFDDDGDWRKPRGGQRMTWQKGVKEITKSLGVVGVVRLPGWGPRDPACAWLETLQEMAANRCQWRSCCQFLSRLSD</sequence>
<comment type="similarity">
    <text evidence="2">In the C-terminal section; belongs to the NAD synthetase family.</text>
</comment>
<dbReference type="SUPFAM" id="SSF56317">
    <property type="entry name" value="Carbon-nitrogen hydrolase"/>
    <property type="match status" value="1"/>
</dbReference>
<evidence type="ECO:0000256" key="3">
    <source>
        <dbReference type="ARBA" id="ARBA00012743"/>
    </source>
</evidence>
<dbReference type="GO" id="GO:0009435">
    <property type="term" value="P:NAD+ biosynthetic process"/>
    <property type="evidence" value="ECO:0007669"/>
    <property type="project" value="UniProtKB-UniPathway"/>
</dbReference>
<dbReference type="Pfam" id="PF00795">
    <property type="entry name" value="CN_hydrolase"/>
    <property type="match status" value="1"/>
</dbReference>
<dbReference type="Pfam" id="PF02540">
    <property type="entry name" value="NAD_synthase"/>
    <property type="match status" value="1"/>
</dbReference>
<proteinExistence type="inferred from homology"/>
<dbReference type="SUPFAM" id="SSF52402">
    <property type="entry name" value="Adenine nucleotide alpha hydrolases-like"/>
    <property type="match status" value="1"/>
</dbReference>
<dbReference type="GO" id="GO:0005737">
    <property type="term" value="C:cytoplasm"/>
    <property type="evidence" value="ECO:0007669"/>
    <property type="project" value="InterPro"/>
</dbReference>
<keyword evidence="6" id="KW-0547">Nucleotide-binding</keyword>
<feature type="domain" description="CN hydrolase" evidence="10">
    <location>
        <begin position="296"/>
        <end position="579"/>
    </location>
</feature>
<dbReference type="InterPro" id="IPR022310">
    <property type="entry name" value="NAD/GMP_synthase"/>
</dbReference>
<evidence type="ECO:0000256" key="2">
    <source>
        <dbReference type="ARBA" id="ARBA00007145"/>
    </source>
</evidence>
<reference evidence="11" key="1">
    <citation type="journal article" date="2011" name="Genome Biol.">
        <title>The draft genome of the carcinogenic human liver fluke Clonorchis sinensis.</title>
        <authorList>
            <person name="Wang X."/>
            <person name="Chen W."/>
            <person name="Huang Y."/>
            <person name="Sun J."/>
            <person name="Men J."/>
            <person name="Liu H."/>
            <person name="Luo F."/>
            <person name="Guo L."/>
            <person name="Lv X."/>
            <person name="Deng C."/>
            <person name="Zhou C."/>
            <person name="Fan Y."/>
            <person name="Li X."/>
            <person name="Huang L."/>
            <person name="Hu Y."/>
            <person name="Liang C."/>
            <person name="Hu X."/>
            <person name="Xu J."/>
            <person name="Yu X."/>
        </authorList>
    </citation>
    <scope>NUCLEOTIDE SEQUENCE [LARGE SCALE GENOMIC DNA]</scope>
    <source>
        <strain evidence="11">Henan</strain>
    </source>
</reference>
<dbReference type="AlphaFoldDB" id="G7YJZ9"/>